<feature type="compositionally biased region" description="Polar residues" evidence="1">
    <location>
        <begin position="134"/>
        <end position="146"/>
    </location>
</feature>
<feature type="compositionally biased region" description="Basic and acidic residues" evidence="1">
    <location>
        <begin position="154"/>
        <end position="163"/>
    </location>
</feature>
<name>A0AAW0TPR0_SCYPA</name>
<feature type="region of interest" description="Disordered" evidence="1">
    <location>
        <begin position="118"/>
        <end position="170"/>
    </location>
</feature>
<keyword evidence="3" id="KW-1185">Reference proteome</keyword>
<proteinExistence type="predicted"/>
<comment type="caution">
    <text evidence="2">The sequence shown here is derived from an EMBL/GenBank/DDBJ whole genome shotgun (WGS) entry which is preliminary data.</text>
</comment>
<reference evidence="2 3" key="1">
    <citation type="submission" date="2023-03" db="EMBL/GenBank/DDBJ databases">
        <title>High-quality genome of Scylla paramamosain provides insights in environmental adaptation.</title>
        <authorList>
            <person name="Zhang L."/>
        </authorList>
    </citation>
    <scope>NUCLEOTIDE SEQUENCE [LARGE SCALE GENOMIC DNA]</scope>
    <source>
        <strain evidence="2">LZ_2023a</strain>
        <tissue evidence="2">Muscle</tissue>
    </source>
</reference>
<protein>
    <submittedName>
        <fullName evidence="2">Uncharacterized protein</fullName>
    </submittedName>
</protein>
<sequence>MPVIQCQKSCERCLPQCRACQCYPCGEGVVNTHECLVMFSTLFPVLSLSTVQYVPYGGETCANTRLPLLPSSGRGENLHISISPVQSETRTEEYETPGESPTLQTRYKRFKHCTSAISTPGARGSTLTPYLAGSPTQPLSTHFTTPPQQPASASHDHPSRPDSSHTTPTSHRELLKALSFGSLRRLSLTHDSSSLDVIGLLARRPLVPGPKEHMRHSGTQALRVPSRLRFGGPQRRRFHKTCKLCQEKERGRVL</sequence>
<evidence type="ECO:0000313" key="3">
    <source>
        <dbReference type="Proteomes" id="UP001487740"/>
    </source>
</evidence>
<dbReference type="Proteomes" id="UP001487740">
    <property type="component" value="Unassembled WGS sequence"/>
</dbReference>
<organism evidence="2 3">
    <name type="scientific">Scylla paramamosain</name>
    <name type="common">Mud crab</name>
    <dbReference type="NCBI Taxonomy" id="85552"/>
    <lineage>
        <taxon>Eukaryota</taxon>
        <taxon>Metazoa</taxon>
        <taxon>Ecdysozoa</taxon>
        <taxon>Arthropoda</taxon>
        <taxon>Crustacea</taxon>
        <taxon>Multicrustacea</taxon>
        <taxon>Malacostraca</taxon>
        <taxon>Eumalacostraca</taxon>
        <taxon>Eucarida</taxon>
        <taxon>Decapoda</taxon>
        <taxon>Pleocyemata</taxon>
        <taxon>Brachyura</taxon>
        <taxon>Eubrachyura</taxon>
        <taxon>Portunoidea</taxon>
        <taxon>Portunidae</taxon>
        <taxon>Portuninae</taxon>
        <taxon>Scylla</taxon>
    </lineage>
</organism>
<evidence type="ECO:0000313" key="2">
    <source>
        <dbReference type="EMBL" id="KAK8389446.1"/>
    </source>
</evidence>
<dbReference type="AlphaFoldDB" id="A0AAW0TPR0"/>
<accession>A0AAW0TPR0</accession>
<gene>
    <name evidence="2" type="ORF">O3P69_008862</name>
</gene>
<dbReference type="EMBL" id="JARAKH010000027">
    <property type="protein sequence ID" value="KAK8389446.1"/>
    <property type="molecule type" value="Genomic_DNA"/>
</dbReference>
<evidence type="ECO:0000256" key="1">
    <source>
        <dbReference type="SAM" id="MobiDB-lite"/>
    </source>
</evidence>